<keyword evidence="3" id="KW-1133">Transmembrane helix</keyword>
<name>A0A381P7M8_9ZZZZ</name>
<feature type="transmembrane region" description="Helical" evidence="3">
    <location>
        <begin position="304"/>
        <end position="326"/>
    </location>
</feature>
<feature type="domain" description="Glycosyltransferase 2-like" evidence="4">
    <location>
        <begin position="40"/>
        <end position="171"/>
    </location>
</feature>
<keyword evidence="3" id="KW-0812">Transmembrane</keyword>
<feature type="transmembrane region" description="Helical" evidence="3">
    <location>
        <begin position="333"/>
        <end position="354"/>
    </location>
</feature>
<evidence type="ECO:0000259" key="4">
    <source>
        <dbReference type="Pfam" id="PF00535"/>
    </source>
</evidence>
<keyword evidence="1" id="KW-0328">Glycosyltransferase</keyword>
<protein>
    <recommendedName>
        <fullName evidence="4">Glycosyltransferase 2-like domain-containing protein</fullName>
    </recommendedName>
</protein>
<keyword evidence="3" id="KW-0472">Membrane</keyword>
<gene>
    <name evidence="5" type="ORF">METZ01_LOCUS15123</name>
</gene>
<reference evidence="5" key="1">
    <citation type="submission" date="2018-05" db="EMBL/GenBank/DDBJ databases">
        <authorList>
            <person name="Lanie J.A."/>
            <person name="Ng W.-L."/>
            <person name="Kazmierczak K.M."/>
            <person name="Andrzejewski T.M."/>
            <person name="Davidsen T.M."/>
            <person name="Wayne K.J."/>
            <person name="Tettelin H."/>
            <person name="Glass J.I."/>
            <person name="Rusch D."/>
            <person name="Podicherti R."/>
            <person name="Tsui H.-C.T."/>
            <person name="Winkler M.E."/>
        </authorList>
    </citation>
    <scope>NUCLEOTIDE SEQUENCE</scope>
</reference>
<organism evidence="5">
    <name type="scientific">marine metagenome</name>
    <dbReference type="NCBI Taxonomy" id="408172"/>
    <lineage>
        <taxon>unclassified sequences</taxon>
        <taxon>metagenomes</taxon>
        <taxon>ecological metagenomes</taxon>
    </lineage>
</organism>
<evidence type="ECO:0000256" key="3">
    <source>
        <dbReference type="SAM" id="Phobius"/>
    </source>
</evidence>
<sequence>MDLFLLLGTGVYFCFVVIIFSGLLFRKKMVNPEANLPPISVVISARNEEKNISNLLNDLVNQSVDKNQLEILIANDRSDDSTGKIIDRFASDYSFIKTIHIDKKHNMAPKKYALTQAIDNSNGEIIIATDADCRVPRDWIKSMGLLVQSTGKIVIGYSKIASSNTLINELQKIDFLGIMAANGGLLTHGIVCSGSGQNLAYKKEDFYKINGFEPVKDQISGDDMYVVQTISSLKGAIFNYDPDSFVSTLPKKSIKGYLNQRVRWSSNSKFTLRRNPLFFGFLLSAFLANSCILYSIIFSSSLSIFLITIKFFLEAFVMFIGSRLFLTSVSITAYIIWNLAQPIYIPIVGISGLIGKYSWKE</sequence>
<dbReference type="AlphaFoldDB" id="A0A381P7M8"/>
<feature type="transmembrane region" description="Helical" evidence="3">
    <location>
        <begin position="6"/>
        <end position="25"/>
    </location>
</feature>
<dbReference type="Pfam" id="PF00535">
    <property type="entry name" value="Glycos_transf_2"/>
    <property type="match status" value="1"/>
</dbReference>
<dbReference type="PANTHER" id="PTHR43630">
    <property type="entry name" value="POLY-BETA-1,6-N-ACETYL-D-GLUCOSAMINE SYNTHASE"/>
    <property type="match status" value="1"/>
</dbReference>
<evidence type="ECO:0000256" key="2">
    <source>
        <dbReference type="ARBA" id="ARBA00022679"/>
    </source>
</evidence>
<evidence type="ECO:0000256" key="1">
    <source>
        <dbReference type="ARBA" id="ARBA00022676"/>
    </source>
</evidence>
<keyword evidence="2" id="KW-0808">Transferase</keyword>
<dbReference type="PANTHER" id="PTHR43630:SF1">
    <property type="entry name" value="POLY-BETA-1,6-N-ACETYL-D-GLUCOSAMINE SYNTHASE"/>
    <property type="match status" value="1"/>
</dbReference>
<dbReference type="InterPro" id="IPR029044">
    <property type="entry name" value="Nucleotide-diphossugar_trans"/>
</dbReference>
<dbReference type="SUPFAM" id="SSF53448">
    <property type="entry name" value="Nucleotide-diphospho-sugar transferases"/>
    <property type="match status" value="1"/>
</dbReference>
<dbReference type="Gene3D" id="3.90.550.10">
    <property type="entry name" value="Spore Coat Polysaccharide Biosynthesis Protein SpsA, Chain A"/>
    <property type="match status" value="1"/>
</dbReference>
<proteinExistence type="predicted"/>
<feature type="transmembrane region" description="Helical" evidence="3">
    <location>
        <begin position="277"/>
        <end position="298"/>
    </location>
</feature>
<dbReference type="EMBL" id="UINC01000858">
    <property type="protein sequence ID" value="SUZ62269.1"/>
    <property type="molecule type" value="Genomic_DNA"/>
</dbReference>
<evidence type="ECO:0000313" key="5">
    <source>
        <dbReference type="EMBL" id="SUZ62269.1"/>
    </source>
</evidence>
<accession>A0A381P7M8</accession>
<dbReference type="InterPro" id="IPR001173">
    <property type="entry name" value="Glyco_trans_2-like"/>
</dbReference>
<dbReference type="GO" id="GO:0016757">
    <property type="term" value="F:glycosyltransferase activity"/>
    <property type="evidence" value="ECO:0007669"/>
    <property type="project" value="UniProtKB-KW"/>
</dbReference>